<name>A0A4V1AMN4_9BACL</name>
<protein>
    <recommendedName>
        <fullName evidence="8">Arsenical pump membrane protein</fullName>
    </recommendedName>
</protein>
<evidence type="ECO:0000256" key="7">
    <source>
        <dbReference type="ARBA" id="ARBA00023136"/>
    </source>
</evidence>
<feature type="transmembrane region" description="Helical" evidence="8">
    <location>
        <begin position="27"/>
        <end position="44"/>
    </location>
</feature>
<keyword evidence="4 8" id="KW-0812">Transmembrane</keyword>
<keyword evidence="10" id="KW-1185">Reference proteome</keyword>
<dbReference type="NCBIfam" id="NF011980">
    <property type="entry name" value="PRK15445.1"/>
    <property type="match status" value="1"/>
</dbReference>
<dbReference type="PANTHER" id="PTHR43302:SF5">
    <property type="entry name" value="TRANSPORTER ARSB-RELATED"/>
    <property type="match status" value="1"/>
</dbReference>
<evidence type="ECO:0000256" key="8">
    <source>
        <dbReference type="RuleBase" id="RU004993"/>
    </source>
</evidence>
<evidence type="ECO:0000256" key="3">
    <source>
        <dbReference type="ARBA" id="ARBA00022475"/>
    </source>
</evidence>
<evidence type="ECO:0000256" key="6">
    <source>
        <dbReference type="ARBA" id="ARBA00022989"/>
    </source>
</evidence>
<comment type="function">
    <text evidence="8">Involved in arsenical resistance. Thought to form the channel of an arsenite pump.</text>
</comment>
<keyword evidence="3" id="KW-1003">Cell membrane</keyword>
<feature type="transmembrane region" description="Helical" evidence="8">
    <location>
        <begin position="56"/>
        <end position="78"/>
    </location>
</feature>
<dbReference type="InterPro" id="IPR000802">
    <property type="entry name" value="Arsenical_pump_ArsB"/>
</dbReference>
<dbReference type="Pfam" id="PF02040">
    <property type="entry name" value="ArsB"/>
    <property type="match status" value="1"/>
</dbReference>
<keyword evidence="7 8" id="KW-0472">Membrane</keyword>
<feature type="transmembrane region" description="Helical" evidence="8">
    <location>
        <begin position="278"/>
        <end position="299"/>
    </location>
</feature>
<feature type="transmembrane region" description="Helical" evidence="8">
    <location>
        <begin position="405"/>
        <end position="430"/>
    </location>
</feature>
<feature type="transmembrane region" description="Helical" evidence="8">
    <location>
        <begin position="319"/>
        <end position="337"/>
    </location>
</feature>
<dbReference type="GO" id="GO:0015105">
    <property type="term" value="F:arsenite transmembrane transporter activity"/>
    <property type="evidence" value="ECO:0007669"/>
    <property type="project" value="InterPro"/>
</dbReference>
<feature type="transmembrane region" description="Helical" evidence="8">
    <location>
        <begin position="183"/>
        <end position="201"/>
    </location>
</feature>
<keyword evidence="5 8" id="KW-0059">Arsenical resistance</keyword>
<evidence type="ECO:0000256" key="1">
    <source>
        <dbReference type="ARBA" id="ARBA00004651"/>
    </source>
</evidence>
<gene>
    <name evidence="9" type="ORF">E2636_01370</name>
</gene>
<sequence>MTSVVLASVIFLITLIFVIWQPKNLSIGWSACGGAVLALLVGVVDFQDVIDVTEIVWNATLAFIAIIIISLILDEIGFFEWAALHMARAAKGNGVRMFVYVTLLGAVVAALFANDGAALILTPIVLAMVRSLKFDEKMIFPFIMASGFIADTTSLPLVVSNLVNIVSADFFGIGFVEYASRMIVPNLFALLASILVLYLFFRKSIPKNYDLADLKQPRDAIKDVKMFRLSWYILGLLLVGYFSSEFLGLPVSIVAGIVSIFFLLMAQKSKAVQTKRVLKGAPWAIVFFSIGMYVVVYGLRNVGLTSVLADVIQLAANQGLFAATISMGFIAAILSSLMNNMPTVMINALAISETTTPETIREALIYANIIGSDLGPKITPIGSLATLLWLHVLSQKGVKIAWGTYFKVGIILTIPTLLITLIGLYLWLLIV</sequence>
<dbReference type="PANTHER" id="PTHR43302">
    <property type="entry name" value="TRANSPORTER ARSB-RELATED"/>
    <property type="match status" value="1"/>
</dbReference>
<comment type="subcellular location">
    <subcellularLocation>
        <location evidence="1 8">Cell membrane</location>
        <topology evidence="1 8">Multi-pass membrane protein</topology>
    </subcellularLocation>
</comment>
<organism evidence="9 10">
    <name type="scientific">Paenisporosarcina antarctica</name>
    <dbReference type="NCBI Taxonomy" id="417367"/>
    <lineage>
        <taxon>Bacteria</taxon>
        <taxon>Bacillati</taxon>
        <taxon>Bacillota</taxon>
        <taxon>Bacilli</taxon>
        <taxon>Bacillales</taxon>
        <taxon>Caryophanaceae</taxon>
        <taxon>Paenisporosarcina</taxon>
    </lineage>
</organism>
<dbReference type="KEGG" id="panc:E2636_01370"/>
<dbReference type="NCBIfam" id="TIGR00935">
    <property type="entry name" value="2a45"/>
    <property type="match status" value="1"/>
</dbReference>
<evidence type="ECO:0000256" key="5">
    <source>
        <dbReference type="ARBA" id="ARBA00022849"/>
    </source>
</evidence>
<dbReference type="CDD" id="cd01118">
    <property type="entry name" value="ArsB_permease"/>
    <property type="match status" value="1"/>
</dbReference>
<dbReference type="AlphaFoldDB" id="A0A4V1AMN4"/>
<accession>A0A4V1AMN4</accession>
<comment type="similarity">
    <text evidence="2 8">Belongs to the ArsB family.</text>
</comment>
<evidence type="ECO:0000313" key="9">
    <source>
        <dbReference type="EMBL" id="QBP39885.1"/>
    </source>
</evidence>
<dbReference type="RefSeq" id="WP_134208300.1">
    <property type="nucleotide sequence ID" value="NZ_CP038015.1"/>
</dbReference>
<proteinExistence type="inferred from homology"/>
<dbReference type="GO" id="GO:0046685">
    <property type="term" value="P:response to arsenic-containing substance"/>
    <property type="evidence" value="ECO:0007669"/>
    <property type="project" value="UniProtKB-KW"/>
</dbReference>
<evidence type="ECO:0000256" key="4">
    <source>
        <dbReference type="ARBA" id="ARBA00022692"/>
    </source>
</evidence>
<feature type="transmembrane region" description="Helical" evidence="8">
    <location>
        <begin position="226"/>
        <end position="243"/>
    </location>
</feature>
<keyword evidence="6 8" id="KW-1133">Transmembrane helix</keyword>
<dbReference type="Proteomes" id="UP000294292">
    <property type="component" value="Chromosome"/>
</dbReference>
<feature type="transmembrane region" description="Helical" evidence="8">
    <location>
        <begin position="5"/>
        <end position="21"/>
    </location>
</feature>
<feature type="transmembrane region" description="Helical" evidence="8">
    <location>
        <begin position="98"/>
        <end position="127"/>
    </location>
</feature>
<dbReference type="OrthoDB" id="9774335at2"/>
<evidence type="ECO:0000256" key="2">
    <source>
        <dbReference type="ARBA" id="ARBA00006433"/>
    </source>
</evidence>
<keyword evidence="8" id="KW-0813">Transport</keyword>
<reference evidence="9 10" key="1">
    <citation type="submission" date="2019-03" db="EMBL/GenBank/DDBJ databases">
        <title>Complete genome sequence of Paenisporosarcina antarctica CGMCC 1.6503T.</title>
        <authorList>
            <person name="Rong J.-C."/>
            <person name="Chi N.-Y."/>
            <person name="Zhang Q.-F."/>
        </authorList>
    </citation>
    <scope>NUCLEOTIDE SEQUENCE [LARGE SCALE GENOMIC DNA]</scope>
    <source>
        <strain evidence="9 10">CGMCC 1.6503</strain>
    </source>
</reference>
<feature type="transmembrane region" description="Helical" evidence="8">
    <location>
        <begin position="139"/>
        <end position="163"/>
    </location>
</feature>
<dbReference type="PRINTS" id="PR00758">
    <property type="entry name" value="ARSENICPUMP"/>
</dbReference>
<evidence type="ECO:0000313" key="10">
    <source>
        <dbReference type="Proteomes" id="UP000294292"/>
    </source>
</evidence>
<dbReference type="GO" id="GO:0005886">
    <property type="term" value="C:plasma membrane"/>
    <property type="evidence" value="ECO:0007669"/>
    <property type="project" value="UniProtKB-SubCell"/>
</dbReference>
<comment type="caution">
    <text evidence="8">Lacks conserved residue(s) required for the propagation of feature annotation.</text>
</comment>
<feature type="transmembrane region" description="Helical" evidence="8">
    <location>
        <begin position="249"/>
        <end position="266"/>
    </location>
</feature>
<dbReference type="EMBL" id="CP038015">
    <property type="protein sequence ID" value="QBP39885.1"/>
    <property type="molecule type" value="Genomic_DNA"/>
</dbReference>